<reference evidence="3" key="1">
    <citation type="submission" date="2025-08" db="UniProtKB">
        <authorList>
            <consortium name="Ensembl"/>
        </authorList>
    </citation>
    <scope>IDENTIFICATION</scope>
</reference>
<name>A0A9J8ADM9_CYPCA</name>
<dbReference type="PANTHER" id="PTHR34343:SF1">
    <property type="entry name" value="SEROLOGICALLY DEFINED COLON CANCER ANTIGEN 8"/>
    <property type="match status" value="1"/>
</dbReference>
<keyword evidence="4" id="KW-1185">Reference proteome</keyword>
<accession>A0A9J8ADM9</accession>
<dbReference type="PANTHER" id="PTHR34343">
    <property type="entry name" value="SEROLOGICALLY DEFINED COLON CANCER ANTIGEN 8"/>
    <property type="match status" value="1"/>
</dbReference>
<dbReference type="Pfam" id="PF15964">
    <property type="entry name" value="CCCAP"/>
    <property type="match status" value="1"/>
</dbReference>
<reference evidence="3" key="2">
    <citation type="submission" date="2025-09" db="UniProtKB">
        <authorList>
            <consortium name="Ensembl"/>
        </authorList>
    </citation>
    <scope>IDENTIFICATION</scope>
</reference>
<feature type="chain" id="PRO_5039931435" evidence="2">
    <location>
        <begin position="23"/>
        <end position="127"/>
    </location>
</feature>
<evidence type="ECO:0000313" key="3">
    <source>
        <dbReference type="Ensembl" id="ENSCCRP00000139405.1"/>
    </source>
</evidence>
<keyword evidence="2" id="KW-0732">Signal</keyword>
<sequence length="127" mass="14678">MPWLVNGLVLACTVCLPPQVDLLPQVIRWVREVRCLVLLVAPLWRNQVTSLSQRVAEFEGLLERGERDRNSLNGQLEEAYKKLTAQETDSSKVYAELRFLLSQAQLKKEESDREMRDISFKLGHQLQ</sequence>
<keyword evidence="1" id="KW-0175">Coiled coil</keyword>
<evidence type="ECO:0000256" key="2">
    <source>
        <dbReference type="SAM" id="SignalP"/>
    </source>
</evidence>
<dbReference type="Proteomes" id="UP001108240">
    <property type="component" value="Unplaced"/>
</dbReference>
<organism evidence="3 4">
    <name type="scientific">Cyprinus carpio carpio</name>
    <dbReference type="NCBI Taxonomy" id="630221"/>
    <lineage>
        <taxon>Eukaryota</taxon>
        <taxon>Metazoa</taxon>
        <taxon>Chordata</taxon>
        <taxon>Craniata</taxon>
        <taxon>Vertebrata</taxon>
        <taxon>Euteleostomi</taxon>
        <taxon>Actinopterygii</taxon>
        <taxon>Neopterygii</taxon>
        <taxon>Teleostei</taxon>
        <taxon>Ostariophysi</taxon>
        <taxon>Cypriniformes</taxon>
        <taxon>Cyprinidae</taxon>
        <taxon>Cyprininae</taxon>
        <taxon>Cyprinus</taxon>
    </lineage>
</organism>
<feature type="coiled-coil region" evidence="1">
    <location>
        <begin position="62"/>
        <end position="89"/>
    </location>
</feature>
<dbReference type="GO" id="GO:0030010">
    <property type="term" value="P:establishment of cell polarity"/>
    <property type="evidence" value="ECO:0007669"/>
    <property type="project" value="TreeGrafter"/>
</dbReference>
<proteinExistence type="predicted"/>
<evidence type="ECO:0000256" key="1">
    <source>
        <dbReference type="SAM" id="Coils"/>
    </source>
</evidence>
<dbReference type="Ensembl" id="ENSCCRT00000189187.1">
    <property type="protein sequence ID" value="ENSCCRP00000139405.1"/>
    <property type="gene ID" value="ENSCCRG00000053399.1"/>
</dbReference>
<dbReference type="InterPro" id="IPR031887">
    <property type="entry name" value="SDCCAG8"/>
</dbReference>
<protein>
    <submittedName>
        <fullName evidence="3">Uncharacterized protein</fullName>
    </submittedName>
</protein>
<dbReference type="GeneTree" id="ENSGT01040000243984"/>
<dbReference type="GO" id="GO:0007098">
    <property type="term" value="P:centrosome cycle"/>
    <property type="evidence" value="ECO:0007669"/>
    <property type="project" value="InterPro"/>
</dbReference>
<dbReference type="GO" id="GO:0035148">
    <property type="term" value="P:tube formation"/>
    <property type="evidence" value="ECO:0007669"/>
    <property type="project" value="TreeGrafter"/>
</dbReference>
<dbReference type="GO" id="GO:0005813">
    <property type="term" value="C:centrosome"/>
    <property type="evidence" value="ECO:0007669"/>
    <property type="project" value="InterPro"/>
</dbReference>
<evidence type="ECO:0000313" key="4">
    <source>
        <dbReference type="Proteomes" id="UP001108240"/>
    </source>
</evidence>
<feature type="signal peptide" evidence="2">
    <location>
        <begin position="1"/>
        <end position="22"/>
    </location>
</feature>
<dbReference type="GO" id="GO:0001764">
    <property type="term" value="P:neuron migration"/>
    <property type="evidence" value="ECO:0007669"/>
    <property type="project" value="TreeGrafter"/>
</dbReference>
<dbReference type="AlphaFoldDB" id="A0A9J8ADM9"/>
<dbReference type="GO" id="GO:0005814">
    <property type="term" value="C:centriole"/>
    <property type="evidence" value="ECO:0007669"/>
    <property type="project" value="TreeGrafter"/>
</dbReference>